<feature type="region of interest" description="Disordered" evidence="8">
    <location>
        <begin position="575"/>
        <end position="601"/>
    </location>
</feature>
<feature type="transmembrane region" description="Helical" evidence="9">
    <location>
        <begin position="93"/>
        <end position="113"/>
    </location>
</feature>
<gene>
    <name evidence="11" type="ORF">CC78DRAFT_450805</name>
</gene>
<name>A0A9P4ND24_9PLEO</name>
<dbReference type="SUPFAM" id="SSF81324">
    <property type="entry name" value="Voltage-gated potassium channels"/>
    <property type="match status" value="2"/>
</dbReference>
<feature type="transmembrane region" description="Helical" evidence="9">
    <location>
        <begin position="264"/>
        <end position="287"/>
    </location>
</feature>
<evidence type="ECO:0000256" key="1">
    <source>
        <dbReference type="ARBA" id="ARBA00004141"/>
    </source>
</evidence>
<feature type="transmembrane region" description="Helical" evidence="9">
    <location>
        <begin position="419"/>
        <end position="440"/>
    </location>
</feature>
<dbReference type="InterPro" id="IPR003280">
    <property type="entry name" value="2pore_dom_K_chnl"/>
</dbReference>
<evidence type="ECO:0000313" key="12">
    <source>
        <dbReference type="Proteomes" id="UP000800093"/>
    </source>
</evidence>
<feature type="transmembrane region" description="Helical" evidence="9">
    <location>
        <begin position="133"/>
        <end position="154"/>
    </location>
</feature>
<feature type="transmembrane region" description="Helical" evidence="9">
    <location>
        <begin position="209"/>
        <end position="227"/>
    </location>
</feature>
<accession>A0A9P4ND24</accession>
<dbReference type="PANTHER" id="PTHR11003">
    <property type="entry name" value="POTASSIUM CHANNEL, SUBFAMILY K"/>
    <property type="match status" value="1"/>
</dbReference>
<dbReference type="OrthoDB" id="297496at2759"/>
<feature type="transmembrane region" description="Helical" evidence="9">
    <location>
        <begin position="166"/>
        <end position="189"/>
    </location>
</feature>
<protein>
    <submittedName>
        <fullName evidence="11">Potassium channel-like protein</fullName>
    </submittedName>
</protein>
<feature type="region of interest" description="Disordered" evidence="8">
    <location>
        <begin position="642"/>
        <end position="696"/>
    </location>
</feature>
<dbReference type="EMBL" id="ML986578">
    <property type="protein sequence ID" value="KAF2271007.1"/>
    <property type="molecule type" value="Genomic_DNA"/>
</dbReference>
<feature type="transmembrane region" description="Helical" evidence="9">
    <location>
        <begin position="388"/>
        <end position="407"/>
    </location>
</feature>
<dbReference type="GO" id="GO:0015271">
    <property type="term" value="F:outward rectifier potassium channel activity"/>
    <property type="evidence" value="ECO:0007669"/>
    <property type="project" value="TreeGrafter"/>
</dbReference>
<evidence type="ECO:0000256" key="3">
    <source>
        <dbReference type="ARBA" id="ARBA00022692"/>
    </source>
</evidence>
<evidence type="ECO:0000313" key="11">
    <source>
        <dbReference type="EMBL" id="KAF2271007.1"/>
    </source>
</evidence>
<proteinExistence type="predicted"/>
<dbReference type="PANTHER" id="PTHR11003:SF301">
    <property type="entry name" value="POTASSIUM CHANNEL PROTEIN"/>
    <property type="match status" value="1"/>
</dbReference>
<keyword evidence="5" id="KW-0406">Ion transport</keyword>
<feature type="transmembrane region" description="Helical" evidence="9">
    <location>
        <begin position="42"/>
        <end position="69"/>
    </location>
</feature>
<dbReference type="AlphaFoldDB" id="A0A9P4ND24"/>
<dbReference type="GO" id="GO:0005886">
    <property type="term" value="C:plasma membrane"/>
    <property type="evidence" value="ECO:0007669"/>
    <property type="project" value="TreeGrafter"/>
</dbReference>
<dbReference type="Pfam" id="PF07885">
    <property type="entry name" value="Ion_trans_2"/>
    <property type="match status" value="2"/>
</dbReference>
<comment type="caution">
    <text evidence="11">The sequence shown here is derived from an EMBL/GenBank/DDBJ whole genome shotgun (WGS) entry which is preliminary data.</text>
</comment>
<keyword evidence="7" id="KW-0407">Ion channel</keyword>
<dbReference type="InterPro" id="IPR013099">
    <property type="entry name" value="K_chnl_dom"/>
</dbReference>
<keyword evidence="3 9" id="KW-0812">Transmembrane</keyword>
<sequence length="696" mass="78447">MNDPGLDEPAQQAAQDIEHNVYEENRKLAEEEEQNFLDPGRWWFASTACPLIAGTFGPMANAFSICALVEKWRVYIPPGSDEAHGQNIKDPSWLLVINSISLAFAIIANMALLLNMARRLSFAIAQPITIIGWYMSSILLIVLVALASSSVFRIQPRETHALTQAYYYGIIAAALYFVVSSLMVCTVVGAYRGHYPKEFRLTPSQRTLMLQTISFMAYLLLGALVFSTTEGWRYLDAVFWADFTLLTVGLGGEFVPTTHTGRSLYFPFAIGGIVMVGLVVGSVRSLILERGKQKMSARFLETTRQTVLSSLDTDERAIKLGPFQNVKYSEKGLSESQRREQEFRIMRRVQEKAERNRRYVALAMSSTAALLLWLLGAVVFMHSEEPQGWSYFVSLYFAYTVLLTIGFGDYTPSSNSGKAFFVFWTLLAVPTLTILISNMGDTVIKAFKDLTIWIGSLTVLPDEHGAYTALKIGIKRLKFGKLYNGDNQGETPPGTSVESSLDRLAELVEEDELAEAEEAGEYGDSLLRDIHFYHFVLAKEIRILMREVNASPPKQYTYQEWSYYLRLIGQDENDASRHRKPKIHRRHSNRRSFDLGVADGGEKGDGKPFTWSWLGIRSPLMGSKTEAQWLLDRLSATLEQEMRKMRSSDEKLRSEPPPVSMADLRKKPSNSGSDQEQLLEKELSAAEMRRRQRNGG</sequence>
<feature type="domain" description="Potassium channel" evidence="10">
    <location>
        <begin position="370"/>
        <end position="444"/>
    </location>
</feature>
<feature type="domain" description="Potassium channel" evidence="10">
    <location>
        <begin position="215"/>
        <end position="287"/>
    </location>
</feature>
<evidence type="ECO:0000256" key="4">
    <source>
        <dbReference type="ARBA" id="ARBA00022989"/>
    </source>
</evidence>
<feature type="compositionally biased region" description="Basic and acidic residues" evidence="8">
    <location>
        <begin position="642"/>
        <end position="654"/>
    </location>
</feature>
<evidence type="ECO:0000256" key="7">
    <source>
        <dbReference type="ARBA" id="ARBA00023303"/>
    </source>
</evidence>
<evidence type="ECO:0000259" key="10">
    <source>
        <dbReference type="Pfam" id="PF07885"/>
    </source>
</evidence>
<evidence type="ECO:0000256" key="9">
    <source>
        <dbReference type="SAM" id="Phobius"/>
    </source>
</evidence>
<keyword evidence="6 9" id="KW-0472">Membrane</keyword>
<feature type="compositionally biased region" description="Basic and acidic residues" evidence="8">
    <location>
        <begin position="678"/>
        <end position="689"/>
    </location>
</feature>
<keyword evidence="12" id="KW-1185">Reference proteome</keyword>
<comment type="subcellular location">
    <subcellularLocation>
        <location evidence="1">Membrane</location>
        <topology evidence="1">Multi-pass membrane protein</topology>
    </subcellularLocation>
</comment>
<evidence type="ECO:0000256" key="5">
    <source>
        <dbReference type="ARBA" id="ARBA00023065"/>
    </source>
</evidence>
<evidence type="ECO:0000256" key="6">
    <source>
        <dbReference type="ARBA" id="ARBA00023136"/>
    </source>
</evidence>
<keyword evidence="4 9" id="KW-1133">Transmembrane helix</keyword>
<keyword evidence="2" id="KW-0813">Transport</keyword>
<evidence type="ECO:0000256" key="2">
    <source>
        <dbReference type="ARBA" id="ARBA00022448"/>
    </source>
</evidence>
<dbReference type="Proteomes" id="UP000800093">
    <property type="component" value="Unassembled WGS sequence"/>
</dbReference>
<evidence type="ECO:0000256" key="8">
    <source>
        <dbReference type="SAM" id="MobiDB-lite"/>
    </source>
</evidence>
<feature type="compositionally biased region" description="Basic residues" evidence="8">
    <location>
        <begin position="577"/>
        <end position="590"/>
    </location>
</feature>
<dbReference type="Gene3D" id="1.10.287.70">
    <property type="match status" value="2"/>
</dbReference>
<reference evidence="12" key="1">
    <citation type="journal article" date="2020" name="Stud. Mycol.">
        <title>101 Dothideomycetes genomes: A test case for predicting lifestyles and emergence of pathogens.</title>
        <authorList>
            <person name="Haridas S."/>
            <person name="Albert R."/>
            <person name="Binder M."/>
            <person name="Bloem J."/>
            <person name="LaButti K."/>
            <person name="Salamov A."/>
            <person name="Andreopoulos B."/>
            <person name="Baker S."/>
            <person name="Barry K."/>
            <person name="Bills G."/>
            <person name="Bluhm B."/>
            <person name="Cannon C."/>
            <person name="Castanera R."/>
            <person name="Culley D."/>
            <person name="Daum C."/>
            <person name="Ezra D."/>
            <person name="Gonzalez J."/>
            <person name="Henrissat B."/>
            <person name="Kuo A."/>
            <person name="Liang C."/>
            <person name="Lipzen A."/>
            <person name="Lutzoni F."/>
            <person name="Magnuson J."/>
            <person name="Mondo S."/>
            <person name="Nolan M."/>
            <person name="Ohm R."/>
            <person name="Pangilinan J."/>
            <person name="Park H.-J."/>
            <person name="Ramirez L."/>
            <person name="Alfaro M."/>
            <person name="Sun H."/>
            <person name="Tritt A."/>
            <person name="Yoshinaga Y."/>
            <person name="Zwiers L.-H."/>
            <person name="Turgeon B."/>
            <person name="Goodwin S."/>
            <person name="Spatafora J."/>
            <person name="Crous P."/>
            <person name="Grigoriev I."/>
        </authorList>
    </citation>
    <scope>NUCLEOTIDE SEQUENCE [LARGE SCALE GENOMIC DNA]</scope>
    <source>
        <strain evidence="12">CBS 304.66</strain>
    </source>
</reference>
<dbReference type="GO" id="GO:0022841">
    <property type="term" value="F:potassium ion leak channel activity"/>
    <property type="evidence" value="ECO:0007669"/>
    <property type="project" value="TreeGrafter"/>
</dbReference>
<organism evidence="11 12">
    <name type="scientific">Lojkania enalia</name>
    <dbReference type="NCBI Taxonomy" id="147567"/>
    <lineage>
        <taxon>Eukaryota</taxon>
        <taxon>Fungi</taxon>
        <taxon>Dikarya</taxon>
        <taxon>Ascomycota</taxon>
        <taxon>Pezizomycotina</taxon>
        <taxon>Dothideomycetes</taxon>
        <taxon>Pleosporomycetidae</taxon>
        <taxon>Pleosporales</taxon>
        <taxon>Pleosporales incertae sedis</taxon>
        <taxon>Lojkania</taxon>
    </lineage>
</organism>
<feature type="transmembrane region" description="Helical" evidence="9">
    <location>
        <begin position="234"/>
        <end position="252"/>
    </location>
</feature>
<dbReference type="GO" id="GO:0030322">
    <property type="term" value="P:stabilization of membrane potential"/>
    <property type="evidence" value="ECO:0007669"/>
    <property type="project" value="TreeGrafter"/>
</dbReference>
<feature type="transmembrane region" description="Helical" evidence="9">
    <location>
        <begin position="359"/>
        <end position="382"/>
    </location>
</feature>